<dbReference type="PANTHER" id="PTHR12861:SF3">
    <property type="entry name" value="TRANSLOCON-ASSOCIATED PROTEIN SUBUNIT BETA"/>
    <property type="match status" value="1"/>
</dbReference>
<name>A0A7G9Y1C1_9EURY</name>
<evidence type="ECO:0000256" key="1">
    <source>
        <dbReference type="SAM" id="Phobius"/>
    </source>
</evidence>
<keyword evidence="1" id="KW-0472">Membrane</keyword>
<dbReference type="EMBL" id="MT630671">
    <property type="protein sequence ID" value="QNO41805.1"/>
    <property type="molecule type" value="Genomic_DNA"/>
</dbReference>
<sequence length="588" mass="64619">MRKAILNLNLLEDDRCFDWDSEIKVELTDITTDSHKTPSAQLKFYRRGLPELDITIDATSEDFEEIHVSSDQYAPEEEKTITIDVRNAGDAWIETVKLEVEIGELELKGYNGLEFHDQTIYKNLGCMEKDAEESINFTVIAPAWDGITSPYEINYSISAYAKGFDIKDGQHAANNSLTLTCTDPEIRVVKSVSYDEINMSPCNLMRSNKYSLRELVAGMPEAVIYNVSEWSTVELRVYNVGFYSVRNLNITDSLIPDGFEIAETHTKGSPACVSEETPYSIGYKLFPTKPGKYTFDAPSVEADFYGKDFSWESSGVTITVHGPHINLTKTVAEPEGGAYKVTLNLRNDGDRAAYINLTDTVPAGAGYIEESAEEGIIGGGLPLAEWDLDLCRVDDSHRITVEGVLLPPGTSLEASYLIRPDRFDKLDLPHAEVWFRARNYYEGVVRSSFWAAGAEVVQIWDPSAGGWVTPDNGSGEVDINETAVPTPTPTEPSNSTQFKTSQQVLLNRSDGNQTTLHTSPQLGVTDRLPHQLRGGMQWAGSVVGTVGKMASTIADTSLTVIVILIAVSGFLLAFVLLRTAGPPVSPGT</sequence>
<dbReference type="PANTHER" id="PTHR12861">
    <property type="entry name" value="TRANSLOCON-ASSOCIATED PROTEIN, BETA SUBUNIT PRECURSOR TRAP-BETA SIGNAL SEQUENCE RECEPTOR BETA SUBUNIT"/>
    <property type="match status" value="1"/>
</dbReference>
<organism evidence="2">
    <name type="scientific">Candidatus Methanogaster sp. ANME-2c ERB4</name>
    <dbReference type="NCBI Taxonomy" id="2759911"/>
    <lineage>
        <taxon>Archaea</taxon>
        <taxon>Methanobacteriati</taxon>
        <taxon>Methanobacteriota</taxon>
        <taxon>Stenosarchaea group</taxon>
        <taxon>Methanomicrobia</taxon>
        <taxon>Methanosarcinales</taxon>
        <taxon>ANME-2 cluster</taxon>
        <taxon>Candidatus Methanogasteraceae</taxon>
        <taxon>Candidatus Methanogaster</taxon>
    </lineage>
</organism>
<dbReference type="AlphaFoldDB" id="A0A7G9Y1C1"/>
<reference evidence="2" key="1">
    <citation type="submission" date="2020-06" db="EMBL/GenBank/DDBJ databases">
        <title>Unique genomic features of the anaerobic methanotrophic archaea.</title>
        <authorList>
            <person name="Chadwick G.L."/>
            <person name="Skennerton C.T."/>
            <person name="Laso-Perez R."/>
            <person name="Leu A.O."/>
            <person name="Speth D.R."/>
            <person name="Yu H."/>
            <person name="Morgan-Lang C."/>
            <person name="Hatzenpichler R."/>
            <person name="Goudeau D."/>
            <person name="Malmstrom R."/>
            <person name="Brazelton W.J."/>
            <person name="Woyke T."/>
            <person name="Hallam S.J."/>
            <person name="Tyson G.W."/>
            <person name="Wegener G."/>
            <person name="Boetius A."/>
            <person name="Orphan V."/>
        </authorList>
    </citation>
    <scope>NUCLEOTIDE SEQUENCE</scope>
</reference>
<keyword evidence="1" id="KW-0812">Transmembrane</keyword>
<evidence type="ECO:0008006" key="3">
    <source>
        <dbReference type="Google" id="ProtNLM"/>
    </source>
</evidence>
<gene>
    <name evidence="2" type="ORF">EABBNKNM_00020</name>
</gene>
<evidence type="ECO:0000313" key="2">
    <source>
        <dbReference type="EMBL" id="QNO41805.1"/>
    </source>
</evidence>
<protein>
    <recommendedName>
        <fullName evidence="3">DUF11 domain-containing protein</fullName>
    </recommendedName>
</protein>
<keyword evidence="1" id="KW-1133">Transmembrane helix</keyword>
<accession>A0A7G9Y1C1</accession>
<feature type="transmembrane region" description="Helical" evidence="1">
    <location>
        <begin position="558"/>
        <end position="577"/>
    </location>
</feature>
<proteinExistence type="predicted"/>